<dbReference type="Gene3D" id="3.90.1480.20">
    <property type="entry name" value="Glycosyl transferase family 29"/>
    <property type="match status" value="1"/>
</dbReference>
<dbReference type="EC" id="2.4.-.-" evidence="1"/>
<evidence type="ECO:0000313" key="2">
    <source>
        <dbReference type="Proteomes" id="UP000676246"/>
    </source>
</evidence>
<keyword evidence="1" id="KW-0808">Transferase</keyword>
<organism evidence="1 2">
    <name type="scientific">Ideonella alba</name>
    <dbReference type="NCBI Taxonomy" id="2824118"/>
    <lineage>
        <taxon>Bacteria</taxon>
        <taxon>Pseudomonadati</taxon>
        <taxon>Pseudomonadota</taxon>
        <taxon>Betaproteobacteria</taxon>
        <taxon>Burkholderiales</taxon>
        <taxon>Sphaerotilaceae</taxon>
        <taxon>Ideonella</taxon>
    </lineage>
</organism>
<sequence>MTAWLQRWLAAWRRRQGHYDRRLLAAAHAQPLGSAAGLLVAAQWRRDLGRPLPRRWVVPLRQGLAQLSAAQRSRALGLLAEVAPRSLDGLPEDWLVQAAQLPGVAEWLGRPSALASLAQRAQFEQWVLAHCAQGHCLVGNAAALAGCGLGVQIDRAGAVWRFNQWQGGQAAPADVGTRCDVWVLSPALQDAPLPPGLRWAVVSGPDMRFQGRHWPLAQRLQAAGVAVLTVPLPAWRAAVEALQAPPSAGVLALAWLSQLGGGWQGLRALGIGQGLATPGSYHLARPGARPGSRHDWAAEAALVARWRAQGLG</sequence>
<protein>
    <submittedName>
        <fullName evidence="1">Glycosyltransferase family 29 protein</fullName>
        <ecNumber evidence="1">2.4.-.-</ecNumber>
    </submittedName>
</protein>
<dbReference type="RefSeq" id="WP_210851378.1">
    <property type="nucleotide sequence ID" value="NZ_JAGQDD010000001.1"/>
</dbReference>
<evidence type="ECO:0000313" key="1">
    <source>
        <dbReference type="EMBL" id="MBQ0929149.1"/>
    </source>
</evidence>
<gene>
    <name evidence="1" type="ORF">KAK03_01530</name>
</gene>
<dbReference type="InterPro" id="IPR038578">
    <property type="entry name" value="GT29-like_sf"/>
</dbReference>
<dbReference type="GO" id="GO:0016757">
    <property type="term" value="F:glycosyltransferase activity"/>
    <property type="evidence" value="ECO:0007669"/>
    <property type="project" value="UniProtKB-KW"/>
</dbReference>
<proteinExistence type="predicted"/>
<keyword evidence="2" id="KW-1185">Reference proteome</keyword>
<dbReference type="EMBL" id="JAGQDD010000001">
    <property type="protein sequence ID" value="MBQ0929149.1"/>
    <property type="molecule type" value="Genomic_DNA"/>
</dbReference>
<accession>A0A941BJJ2</accession>
<dbReference type="AlphaFoldDB" id="A0A941BJJ2"/>
<keyword evidence="1" id="KW-0328">Glycosyltransferase</keyword>
<name>A0A941BJJ2_9BURK</name>
<dbReference type="Proteomes" id="UP000676246">
    <property type="component" value="Unassembled WGS sequence"/>
</dbReference>
<reference evidence="1 2" key="1">
    <citation type="submission" date="2021-04" db="EMBL/GenBank/DDBJ databases">
        <title>The genome sequence of Ideonella sp. 3Y2.</title>
        <authorList>
            <person name="Liu Y."/>
        </authorList>
    </citation>
    <scope>NUCLEOTIDE SEQUENCE [LARGE SCALE GENOMIC DNA]</scope>
    <source>
        <strain evidence="1 2">3Y2</strain>
    </source>
</reference>
<comment type="caution">
    <text evidence="1">The sequence shown here is derived from an EMBL/GenBank/DDBJ whole genome shotgun (WGS) entry which is preliminary data.</text>
</comment>